<reference evidence="7" key="2">
    <citation type="submission" date="2022-10" db="EMBL/GenBank/DDBJ databases">
        <authorList>
            <consortium name="ENA_rothamsted_submissions"/>
            <consortium name="culmorum"/>
            <person name="King R."/>
        </authorList>
    </citation>
    <scope>NUCLEOTIDE SEQUENCE</scope>
</reference>
<dbReference type="GO" id="GO:0052689">
    <property type="term" value="F:carboxylic ester hydrolase activity"/>
    <property type="evidence" value="ECO:0007669"/>
    <property type="project" value="UniProtKB-KW"/>
</dbReference>
<proteinExistence type="inferred from homology"/>
<evidence type="ECO:0000313" key="7">
    <source>
        <dbReference type="EMBL" id="CAG9823351.1"/>
    </source>
</evidence>
<keyword evidence="3" id="KW-0378">Hydrolase</keyword>
<dbReference type="InterPro" id="IPR002018">
    <property type="entry name" value="CarbesteraseB"/>
</dbReference>
<reference evidence="7" key="1">
    <citation type="submission" date="2022-01" db="EMBL/GenBank/DDBJ databases">
        <authorList>
            <person name="King R."/>
        </authorList>
    </citation>
    <scope>NUCLEOTIDE SEQUENCE</scope>
</reference>
<keyword evidence="4" id="KW-0325">Glycoprotein</keyword>
<dbReference type="SUPFAM" id="SSF53474">
    <property type="entry name" value="alpha/beta-Hydrolases"/>
    <property type="match status" value="1"/>
</dbReference>
<name>A0A9N9X4P7_PHACE</name>
<protein>
    <recommendedName>
        <fullName evidence="6">Carboxylesterase type B domain-containing protein</fullName>
    </recommendedName>
</protein>
<sequence length="554" mass="63193">MFHFILFINFLFISLFWFGDSTKVPHELIVNLVKPNGKIRGHILKSSQGKDFYAFQDIPFAAPPIGKRRFKAPQYHDGWDGILNVTDNKKICIQFHPSRSEPLEGETEDCLVLNVYSPAKPGSKSSLPVLFWVHGGGYFEGSARIENYNPSYFIDENIIVVTINYRLGPLGFLSTGDDVIPGNMGLKDQHLALAWTAENIHLFGGDAEKIVIAAHSAGAYAIGFQVLSERNRGLFRGVIQQSGSPLVDTGFQTDPKQYAVQLIQKLDQTGIFDPKNSTRHVEILQNAPIDEIRRVTKTIVGRESQNGFMPFMIWAPVMENKQSNEAIVTAPMRQAFQEGDFNLVPTLMGIASEEALYFLPDPSFDESAQRYDKDSGLLIHPRLNIKYEDTKMVGSLLKAVYTSSTFFEDKYAFVKFTSDVVFSRAVIEQAQLMARYVPVYLYQFCLRQSGNYSHPGAPHTSELPYIWYNGKVESNLEEDGRIQMIRMWTNFIKYLNPTPEKDFLLQNIEWPRLDSTTMEYLNINKTLSIETNPRNYNEMRKILNVYVQQPYNVY</sequence>
<evidence type="ECO:0000256" key="1">
    <source>
        <dbReference type="ARBA" id="ARBA00005964"/>
    </source>
</evidence>
<organism evidence="7 8">
    <name type="scientific">Phaedon cochleariae</name>
    <name type="common">Mustard beetle</name>
    <dbReference type="NCBI Taxonomy" id="80249"/>
    <lineage>
        <taxon>Eukaryota</taxon>
        <taxon>Metazoa</taxon>
        <taxon>Ecdysozoa</taxon>
        <taxon>Arthropoda</taxon>
        <taxon>Hexapoda</taxon>
        <taxon>Insecta</taxon>
        <taxon>Pterygota</taxon>
        <taxon>Neoptera</taxon>
        <taxon>Endopterygota</taxon>
        <taxon>Coleoptera</taxon>
        <taxon>Polyphaga</taxon>
        <taxon>Cucujiformia</taxon>
        <taxon>Chrysomeloidea</taxon>
        <taxon>Chrysomelidae</taxon>
        <taxon>Chrysomelinae</taxon>
        <taxon>Chrysomelini</taxon>
        <taxon>Phaedon</taxon>
    </lineage>
</organism>
<evidence type="ECO:0000256" key="4">
    <source>
        <dbReference type="ARBA" id="ARBA00023180"/>
    </source>
</evidence>
<gene>
    <name evidence="7" type="ORF">PHAECO_LOCUS11281</name>
</gene>
<dbReference type="OrthoDB" id="6685001at2759"/>
<keyword evidence="8" id="KW-1185">Reference proteome</keyword>
<accession>A0A9N9X4P7</accession>
<dbReference type="PANTHER" id="PTHR43142">
    <property type="entry name" value="CARBOXYLIC ESTER HYDROLASE"/>
    <property type="match status" value="1"/>
</dbReference>
<evidence type="ECO:0000256" key="5">
    <source>
        <dbReference type="SAM" id="SignalP"/>
    </source>
</evidence>
<dbReference type="Pfam" id="PF00135">
    <property type="entry name" value="COesterase"/>
    <property type="match status" value="1"/>
</dbReference>
<dbReference type="Gene3D" id="3.40.50.1820">
    <property type="entry name" value="alpha/beta hydrolase"/>
    <property type="match status" value="1"/>
</dbReference>
<dbReference type="EMBL" id="OU896713">
    <property type="protein sequence ID" value="CAG9823351.1"/>
    <property type="molecule type" value="Genomic_DNA"/>
</dbReference>
<feature type="chain" id="PRO_5040143725" description="Carboxylesterase type B domain-containing protein" evidence="5">
    <location>
        <begin position="22"/>
        <end position="554"/>
    </location>
</feature>
<dbReference type="PANTHER" id="PTHR43142:SF1">
    <property type="entry name" value="CARBOXYLIC ESTER HYDROLASE"/>
    <property type="match status" value="1"/>
</dbReference>
<keyword evidence="2" id="KW-0719">Serine esterase</keyword>
<feature type="domain" description="Carboxylesterase type B" evidence="6">
    <location>
        <begin position="35"/>
        <end position="534"/>
    </location>
</feature>
<evidence type="ECO:0000313" key="8">
    <source>
        <dbReference type="Proteomes" id="UP001153737"/>
    </source>
</evidence>
<comment type="similarity">
    <text evidence="1">Belongs to the type-B carboxylesterase/lipase family.</text>
</comment>
<evidence type="ECO:0000256" key="3">
    <source>
        <dbReference type="ARBA" id="ARBA00022801"/>
    </source>
</evidence>
<evidence type="ECO:0000256" key="2">
    <source>
        <dbReference type="ARBA" id="ARBA00022487"/>
    </source>
</evidence>
<dbReference type="AlphaFoldDB" id="A0A9N9X4P7"/>
<keyword evidence="5" id="KW-0732">Signal</keyword>
<evidence type="ECO:0000259" key="6">
    <source>
        <dbReference type="Pfam" id="PF00135"/>
    </source>
</evidence>
<dbReference type="Proteomes" id="UP001153737">
    <property type="component" value="Chromosome 7"/>
</dbReference>
<dbReference type="InterPro" id="IPR029058">
    <property type="entry name" value="AB_hydrolase_fold"/>
</dbReference>
<feature type="signal peptide" evidence="5">
    <location>
        <begin position="1"/>
        <end position="21"/>
    </location>
</feature>